<keyword evidence="2" id="KW-1185">Reference proteome</keyword>
<evidence type="ECO:0000313" key="1">
    <source>
        <dbReference type="EMBL" id="MPC84583.1"/>
    </source>
</evidence>
<dbReference type="AlphaFoldDB" id="A0A5B7IQB3"/>
<reference evidence="1 2" key="1">
    <citation type="submission" date="2019-05" db="EMBL/GenBank/DDBJ databases">
        <title>Another draft genome of Portunus trituberculatus and its Hox gene families provides insights of decapod evolution.</title>
        <authorList>
            <person name="Jeong J.-H."/>
            <person name="Song I."/>
            <person name="Kim S."/>
            <person name="Choi T."/>
            <person name="Kim D."/>
            <person name="Ryu S."/>
            <person name="Kim W."/>
        </authorList>
    </citation>
    <scope>NUCLEOTIDE SEQUENCE [LARGE SCALE GENOMIC DNA]</scope>
    <source>
        <tissue evidence="1">Muscle</tissue>
    </source>
</reference>
<accession>A0A5B7IQB3</accession>
<name>A0A5B7IQB3_PORTR</name>
<gene>
    <name evidence="1" type="ORF">E2C01_079325</name>
</gene>
<organism evidence="1 2">
    <name type="scientific">Portunus trituberculatus</name>
    <name type="common">Swimming crab</name>
    <name type="synonym">Neptunus trituberculatus</name>
    <dbReference type="NCBI Taxonomy" id="210409"/>
    <lineage>
        <taxon>Eukaryota</taxon>
        <taxon>Metazoa</taxon>
        <taxon>Ecdysozoa</taxon>
        <taxon>Arthropoda</taxon>
        <taxon>Crustacea</taxon>
        <taxon>Multicrustacea</taxon>
        <taxon>Malacostraca</taxon>
        <taxon>Eumalacostraca</taxon>
        <taxon>Eucarida</taxon>
        <taxon>Decapoda</taxon>
        <taxon>Pleocyemata</taxon>
        <taxon>Brachyura</taxon>
        <taxon>Eubrachyura</taxon>
        <taxon>Portunoidea</taxon>
        <taxon>Portunidae</taxon>
        <taxon>Portuninae</taxon>
        <taxon>Portunus</taxon>
    </lineage>
</organism>
<comment type="caution">
    <text evidence="1">The sequence shown here is derived from an EMBL/GenBank/DDBJ whole genome shotgun (WGS) entry which is preliminary data.</text>
</comment>
<dbReference type="EMBL" id="VSRR010065811">
    <property type="protein sequence ID" value="MPC84583.1"/>
    <property type="molecule type" value="Genomic_DNA"/>
</dbReference>
<proteinExistence type="predicted"/>
<sequence>MMVRIPSLAAVLKKQRSSALSVVFHLETYDGTKEDLVGVQALVSHSPPLVDSQESYKEKSYKVVFMDGDSSSDDLPPPPHSSPLLFSVIYHQPSLPVCTNQN</sequence>
<dbReference type="Proteomes" id="UP000324222">
    <property type="component" value="Unassembled WGS sequence"/>
</dbReference>
<evidence type="ECO:0000313" key="2">
    <source>
        <dbReference type="Proteomes" id="UP000324222"/>
    </source>
</evidence>
<protein>
    <submittedName>
        <fullName evidence="1">Uncharacterized protein</fullName>
    </submittedName>
</protein>